<organism evidence="3 4">
    <name type="scientific">Acidocella aquatica</name>
    <dbReference type="NCBI Taxonomy" id="1922313"/>
    <lineage>
        <taxon>Bacteria</taxon>
        <taxon>Pseudomonadati</taxon>
        <taxon>Pseudomonadota</taxon>
        <taxon>Alphaproteobacteria</taxon>
        <taxon>Acetobacterales</taxon>
        <taxon>Acidocellaceae</taxon>
        <taxon>Acidocella</taxon>
    </lineage>
</organism>
<protein>
    <recommendedName>
        <fullName evidence="2">NADP-dependent oxidoreductase domain-containing protein</fullName>
    </recommendedName>
</protein>
<dbReference type="EMBL" id="BSOS01000027">
    <property type="protein sequence ID" value="GLR66616.1"/>
    <property type="molecule type" value="Genomic_DNA"/>
</dbReference>
<keyword evidence="4" id="KW-1185">Reference proteome</keyword>
<dbReference type="Proteomes" id="UP001156641">
    <property type="component" value="Unassembled WGS sequence"/>
</dbReference>
<keyword evidence="1" id="KW-0560">Oxidoreductase</keyword>
<dbReference type="InterPro" id="IPR023210">
    <property type="entry name" value="NADP_OxRdtase_dom"/>
</dbReference>
<comment type="caution">
    <text evidence="3">The sequence shown here is derived from an EMBL/GenBank/DDBJ whole genome shotgun (WGS) entry which is preliminary data.</text>
</comment>
<reference evidence="4" key="1">
    <citation type="journal article" date="2019" name="Int. J. Syst. Evol. Microbiol.">
        <title>The Global Catalogue of Microorganisms (GCM) 10K type strain sequencing project: providing services to taxonomists for standard genome sequencing and annotation.</title>
        <authorList>
            <consortium name="The Broad Institute Genomics Platform"/>
            <consortium name="The Broad Institute Genome Sequencing Center for Infectious Disease"/>
            <person name="Wu L."/>
            <person name="Ma J."/>
        </authorList>
    </citation>
    <scope>NUCLEOTIDE SEQUENCE [LARGE SCALE GENOMIC DNA]</scope>
    <source>
        <strain evidence="4">NBRC 112502</strain>
    </source>
</reference>
<gene>
    <name evidence="3" type="ORF">GCM10010909_12960</name>
</gene>
<dbReference type="Pfam" id="PF00248">
    <property type="entry name" value="Aldo_ket_red"/>
    <property type="match status" value="1"/>
</dbReference>
<dbReference type="SUPFAM" id="SSF51430">
    <property type="entry name" value="NAD(P)-linked oxidoreductase"/>
    <property type="match status" value="1"/>
</dbReference>
<accession>A0ABQ6A6Y0</accession>
<sequence>MQLSLAWLLAQKPFIVPIPGTSRVSHLHDNLEASRIELAPEDLDEIADVLSSITVHGGRTNEQQMQVVEQA</sequence>
<dbReference type="InterPro" id="IPR050791">
    <property type="entry name" value="Aldo-Keto_reductase"/>
</dbReference>
<dbReference type="Gene3D" id="3.20.20.100">
    <property type="entry name" value="NADP-dependent oxidoreductase domain"/>
    <property type="match status" value="1"/>
</dbReference>
<dbReference type="PANTHER" id="PTHR43625:SF77">
    <property type="entry name" value="ALDO-KETO REDUCTASE"/>
    <property type="match status" value="1"/>
</dbReference>
<evidence type="ECO:0000256" key="1">
    <source>
        <dbReference type="ARBA" id="ARBA00023002"/>
    </source>
</evidence>
<evidence type="ECO:0000313" key="3">
    <source>
        <dbReference type="EMBL" id="GLR66616.1"/>
    </source>
</evidence>
<name>A0ABQ6A6Y0_9PROT</name>
<dbReference type="InterPro" id="IPR036812">
    <property type="entry name" value="NAD(P)_OxRdtase_dom_sf"/>
</dbReference>
<feature type="domain" description="NADP-dependent oxidoreductase" evidence="2">
    <location>
        <begin position="2"/>
        <end position="49"/>
    </location>
</feature>
<evidence type="ECO:0000313" key="4">
    <source>
        <dbReference type="Proteomes" id="UP001156641"/>
    </source>
</evidence>
<evidence type="ECO:0000259" key="2">
    <source>
        <dbReference type="Pfam" id="PF00248"/>
    </source>
</evidence>
<proteinExistence type="predicted"/>
<dbReference type="PANTHER" id="PTHR43625">
    <property type="entry name" value="AFLATOXIN B1 ALDEHYDE REDUCTASE"/>
    <property type="match status" value="1"/>
</dbReference>